<feature type="domain" description="AAR2 C-terminal" evidence="3">
    <location>
        <begin position="284"/>
        <end position="488"/>
    </location>
</feature>
<dbReference type="InterPro" id="IPR038516">
    <property type="entry name" value="AAR2_N_sf"/>
</dbReference>
<comment type="similarity">
    <text evidence="1">Belongs to the AAR2 family.</text>
</comment>
<name>A0A077R580_9BASI</name>
<dbReference type="PANTHER" id="PTHR12689:SF4">
    <property type="entry name" value="PROTEIN AAR2 HOMOLOG"/>
    <property type="match status" value="1"/>
</dbReference>
<reference evidence="5" key="1">
    <citation type="journal article" date="2014" name="Genome Biol. Evol.">
        <title>Gene Loss Rather Than Gene Gain Is Associated with a Host Jump from Monocots to Dicots in the Smut Fungus Melanopsichium pennsylvanicum.</title>
        <authorList>
            <person name="Sharma R."/>
            <person name="Mishra B."/>
            <person name="Runge F."/>
            <person name="Thines M."/>
        </authorList>
    </citation>
    <scope>NUCLEOTIDE SEQUENCE</scope>
    <source>
        <strain evidence="5">4</strain>
    </source>
</reference>
<dbReference type="InterPro" id="IPR033648">
    <property type="entry name" value="AAR2_C"/>
</dbReference>
<feature type="domain" description="AAR2 N-terminal" evidence="4">
    <location>
        <begin position="8"/>
        <end position="182"/>
    </location>
</feature>
<dbReference type="InterPro" id="IPR007946">
    <property type="entry name" value="AAR2"/>
</dbReference>
<proteinExistence type="inferred from homology"/>
<accession>A0A077R580</accession>
<dbReference type="PANTHER" id="PTHR12689">
    <property type="entry name" value="A1 CISTRON SPLICING FACTOR AAR2-RELATED"/>
    <property type="match status" value="1"/>
</dbReference>
<protein>
    <submittedName>
        <fullName evidence="5">Uncharacterized protein</fullName>
    </submittedName>
</protein>
<dbReference type="InterPro" id="IPR033647">
    <property type="entry name" value="Aar2_N"/>
</dbReference>
<evidence type="ECO:0000259" key="4">
    <source>
        <dbReference type="Pfam" id="PF20981"/>
    </source>
</evidence>
<dbReference type="Gene3D" id="1.25.40.550">
    <property type="entry name" value="Aar2, C-terminal domain-like"/>
    <property type="match status" value="1"/>
</dbReference>
<dbReference type="InterPro" id="IPR038514">
    <property type="entry name" value="AAR2_C_sf"/>
</dbReference>
<dbReference type="CDD" id="cd13778">
    <property type="entry name" value="Aar2_C"/>
    <property type="match status" value="1"/>
</dbReference>
<organism evidence="5">
    <name type="scientific">Melanopsichium pennsylvanicum 4</name>
    <dbReference type="NCBI Taxonomy" id="1398559"/>
    <lineage>
        <taxon>Eukaryota</taxon>
        <taxon>Fungi</taxon>
        <taxon>Dikarya</taxon>
        <taxon>Basidiomycota</taxon>
        <taxon>Ustilaginomycotina</taxon>
        <taxon>Ustilaginomycetes</taxon>
        <taxon>Ustilaginales</taxon>
        <taxon>Ustilaginaceae</taxon>
        <taxon>Melanopsichium</taxon>
    </lineage>
</organism>
<dbReference type="Pfam" id="PF05282">
    <property type="entry name" value="AAR2"/>
    <property type="match status" value="1"/>
</dbReference>
<feature type="region of interest" description="Disordered" evidence="2">
    <location>
        <begin position="191"/>
        <end position="225"/>
    </location>
</feature>
<sequence length="515" mass="57841">MEAPYRTGMLLLNGLPSHTQIALDAHSEAYVTNEQFAGVKGLPPGWHCVSWSIASSEASAKEAVKPHLAARIDSAEGSVRNLTLRWFDEGDIVIRELDRIQERLVVPDPSSSSSPVGLSNRRQISRHLDASSAGSDTTIVTLDVLHSVEPRLLPYPTAAEELWLNATRNLSYRNGITGRKLVAKVLGIDPSSGDSTTDSLATGPSRSKDAEESIQRTGNPGRHEGGKVIWGKSRCEQHHDVQALDVQVDDDTHFSSEHAGEYKKRKDFEQIDTASAQDDESLQFTRFDLRRSWPPNSVGQDITRWSEDKSWLLKDVAGRSRFGIADSEEKWYLALLCEFELAFILFITANNHYAWEQWKQLFKLFCRSSSLIGAPSAFELHPSITTTSLSSSNHTSMIMCLDAHTEFLITLQSQLALLEPEFWSMQTSQNEQHAILEQLDALRATIARSFSNNSIQKQIQLENQRESLVIAWRKLSFFTTTKFSWQLDQRLDEEAEIQDDLEAEQGEDAPVIVEM</sequence>
<evidence type="ECO:0000256" key="2">
    <source>
        <dbReference type="SAM" id="MobiDB-lite"/>
    </source>
</evidence>
<evidence type="ECO:0000256" key="1">
    <source>
        <dbReference type="ARBA" id="ARBA00006281"/>
    </source>
</evidence>
<feature type="compositionally biased region" description="Polar residues" evidence="2">
    <location>
        <begin position="192"/>
        <end position="205"/>
    </location>
</feature>
<dbReference type="CDD" id="cd13777">
    <property type="entry name" value="Aar2_N"/>
    <property type="match status" value="1"/>
</dbReference>
<evidence type="ECO:0000313" key="5">
    <source>
        <dbReference type="EMBL" id="CDI52109.1"/>
    </source>
</evidence>
<dbReference type="AlphaFoldDB" id="A0A077R580"/>
<dbReference type="GO" id="GO:0000244">
    <property type="term" value="P:spliceosomal tri-snRNP complex assembly"/>
    <property type="evidence" value="ECO:0007669"/>
    <property type="project" value="TreeGrafter"/>
</dbReference>
<dbReference type="Gene3D" id="2.60.34.20">
    <property type="match status" value="1"/>
</dbReference>
<dbReference type="Pfam" id="PF20981">
    <property type="entry name" value="AAR2_1st"/>
    <property type="match status" value="1"/>
</dbReference>
<evidence type="ECO:0000259" key="3">
    <source>
        <dbReference type="Pfam" id="PF05282"/>
    </source>
</evidence>
<dbReference type="EMBL" id="HG529528">
    <property type="protein sequence ID" value="CDI52109.1"/>
    <property type="molecule type" value="Genomic_DNA"/>
</dbReference>